<evidence type="ECO:0000256" key="1">
    <source>
        <dbReference type="SAM" id="MobiDB-lite"/>
    </source>
</evidence>
<feature type="compositionally biased region" description="Polar residues" evidence="1">
    <location>
        <begin position="119"/>
        <end position="128"/>
    </location>
</feature>
<comment type="caution">
    <text evidence="2">The sequence shown here is derived from an EMBL/GenBank/DDBJ whole genome shotgun (WGS) entry which is preliminary data.</text>
</comment>
<feature type="region of interest" description="Disordered" evidence="1">
    <location>
        <begin position="46"/>
        <end position="135"/>
    </location>
</feature>
<gene>
    <name evidence="2" type="ORF">GHT06_001830</name>
</gene>
<evidence type="ECO:0000313" key="3">
    <source>
        <dbReference type="Proteomes" id="UP000820818"/>
    </source>
</evidence>
<dbReference type="EMBL" id="WJBH02000296">
    <property type="protein sequence ID" value="KAI9549430.1"/>
    <property type="molecule type" value="Genomic_DNA"/>
</dbReference>
<sequence length="135" mass="14990">MNDANSESFSKDALIHLLRQNKINIGPAQLDGIITKDPLKSVISSIDPDGNVIFNNGETPDDSMGMDDFGMDNMGMDDMNSQDQMGMDQNFDPNAQMGQDQMGMDDMNSQDQMGMDQNFDPNAQTRQQMAKRAMN</sequence>
<name>A0AAD5KSL9_9CRUS</name>
<proteinExistence type="predicted"/>
<dbReference type="Proteomes" id="UP000820818">
    <property type="component" value="Unassembled WGS sequence"/>
</dbReference>
<feature type="compositionally biased region" description="Low complexity" evidence="1">
    <location>
        <begin position="66"/>
        <end position="117"/>
    </location>
</feature>
<dbReference type="AlphaFoldDB" id="A0AAD5KSL9"/>
<reference evidence="2" key="1">
    <citation type="submission" date="2022-05" db="EMBL/GenBank/DDBJ databases">
        <title>A multi-omics perspective on studying reproductive biology in Daphnia sinensis.</title>
        <authorList>
            <person name="Jia J."/>
        </authorList>
    </citation>
    <scope>NUCLEOTIDE SEQUENCE</scope>
    <source>
        <strain evidence="2">WSL</strain>
    </source>
</reference>
<protein>
    <submittedName>
        <fullName evidence="2">Uncharacterized protein</fullName>
    </submittedName>
</protein>
<accession>A0AAD5KSL9</accession>
<keyword evidence="3" id="KW-1185">Reference proteome</keyword>
<organism evidence="2 3">
    <name type="scientific">Daphnia sinensis</name>
    <dbReference type="NCBI Taxonomy" id="1820382"/>
    <lineage>
        <taxon>Eukaryota</taxon>
        <taxon>Metazoa</taxon>
        <taxon>Ecdysozoa</taxon>
        <taxon>Arthropoda</taxon>
        <taxon>Crustacea</taxon>
        <taxon>Branchiopoda</taxon>
        <taxon>Diplostraca</taxon>
        <taxon>Cladocera</taxon>
        <taxon>Anomopoda</taxon>
        <taxon>Daphniidae</taxon>
        <taxon>Daphnia</taxon>
        <taxon>Daphnia similis group</taxon>
    </lineage>
</organism>
<evidence type="ECO:0000313" key="2">
    <source>
        <dbReference type="EMBL" id="KAI9549430.1"/>
    </source>
</evidence>